<dbReference type="Gene3D" id="3.40.50.300">
    <property type="entry name" value="P-loop containing nucleotide triphosphate hydrolases"/>
    <property type="match status" value="1"/>
</dbReference>
<keyword evidence="14" id="KW-1185">Reference proteome</keyword>
<dbReference type="STRING" id="1027249.SAMN05216179_2644"/>
<evidence type="ECO:0000256" key="3">
    <source>
        <dbReference type="ARBA" id="ARBA00022448"/>
    </source>
</evidence>
<dbReference type="AlphaFoldDB" id="A0A1M7PZT6"/>
<dbReference type="GO" id="GO:0016887">
    <property type="term" value="F:ATP hydrolysis activity"/>
    <property type="evidence" value="ECO:0007669"/>
    <property type="project" value="InterPro"/>
</dbReference>
<dbReference type="GO" id="GO:0005886">
    <property type="term" value="C:plasma membrane"/>
    <property type="evidence" value="ECO:0007669"/>
    <property type="project" value="UniProtKB-SubCell"/>
</dbReference>
<dbReference type="InterPro" id="IPR003439">
    <property type="entry name" value="ABC_transporter-like_ATP-bd"/>
</dbReference>
<dbReference type="PROSITE" id="PS50929">
    <property type="entry name" value="ABC_TM1F"/>
    <property type="match status" value="1"/>
</dbReference>
<feature type="transmembrane region" description="Helical" evidence="10">
    <location>
        <begin position="240"/>
        <end position="265"/>
    </location>
</feature>
<keyword evidence="4" id="KW-1003">Cell membrane</keyword>
<dbReference type="GO" id="GO:0005524">
    <property type="term" value="F:ATP binding"/>
    <property type="evidence" value="ECO:0007669"/>
    <property type="project" value="UniProtKB-KW"/>
</dbReference>
<evidence type="ECO:0000256" key="4">
    <source>
        <dbReference type="ARBA" id="ARBA00022475"/>
    </source>
</evidence>
<evidence type="ECO:0000256" key="7">
    <source>
        <dbReference type="ARBA" id="ARBA00022840"/>
    </source>
</evidence>
<comment type="subcellular location">
    <subcellularLocation>
        <location evidence="1">Cell membrane</location>
        <topology evidence="1">Multi-pass membrane protein</topology>
    </subcellularLocation>
</comment>
<evidence type="ECO:0000256" key="6">
    <source>
        <dbReference type="ARBA" id="ARBA00022741"/>
    </source>
</evidence>
<keyword evidence="7 13" id="KW-0067">ATP-binding</keyword>
<feature type="transmembrane region" description="Helical" evidence="10">
    <location>
        <begin position="277"/>
        <end position="298"/>
    </location>
</feature>
<evidence type="ECO:0000259" key="11">
    <source>
        <dbReference type="PROSITE" id="PS50893"/>
    </source>
</evidence>
<dbReference type="GO" id="GO:0015421">
    <property type="term" value="F:ABC-type oligopeptide transporter activity"/>
    <property type="evidence" value="ECO:0007669"/>
    <property type="project" value="TreeGrafter"/>
</dbReference>
<evidence type="ECO:0000256" key="2">
    <source>
        <dbReference type="ARBA" id="ARBA00005417"/>
    </source>
</evidence>
<evidence type="ECO:0000256" key="10">
    <source>
        <dbReference type="SAM" id="Phobius"/>
    </source>
</evidence>
<evidence type="ECO:0000313" key="14">
    <source>
        <dbReference type="Proteomes" id="UP000184184"/>
    </source>
</evidence>
<evidence type="ECO:0000259" key="12">
    <source>
        <dbReference type="PROSITE" id="PS50929"/>
    </source>
</evidence>
<dbReference type="PANTHER" id="PTHR43394:SF1">
    <property type="entry name" value="ATP-BINDING CASSETTE SUB-FAMILY B MEMBER 10, MITOCHONDRIAL"/>
    <property type="match status" value="1"/>
</dbReference>
<feature type="transmembrane region" description="Helical" evidence="10">
    <location>
        <begin position="162"/>
        <end position="180"/>
    </location>
</feature>
<dbReference type="SUPFAM" id="SSF52540">
    <property type="entry name" value="P-loop containing nucleoside triphosphate hydrolases"/>
    <property type="match status" value="1"/>
</dbReference>
<dbReference type="PROSITE" id="PS00211">
    <property type="entry name" value="ABC_TRANSPORTER_1"/>
    <property type="match status" value="1"/>
</dbReference>
<protein>
    <submittedName>
        <fullName evidence="13">ATP-binding cassette, subfamily B, AbcA/BmrA</fullName>
    </submittedName>
</protein>
<dbReference type="OrthoDB" id="9770415at2"/>
<keyword evidence="6" id="KW-0547">Nucleotide-binding</keyword>
<dbReference type="Pfam" id="PF00664">
    <property type="entry name" value="ABC_membrane"/>
    <property type="match status" value="1"/>
</dbReference>
<dbReference type="CDD" id="cd18551">
    <property type="entry name" value="ABC_6TM_LmrA_like"/>
    <property type="match status" value="1"/>
</dbReference>
<keyword evidence="9 10" id="KW-0472">Membrane</keyword>
<sequence length="575" mass="63630">MENQSIKAFLSLIFSLKIPKFILIIGLAGSVLTTLVGLTIPLLTRELVDGFSITSISLGFIALIVGIFVLHALIDGFSAYALSYVGQKVVAGLREIIWSKLIRLPVRYFDRQPSGESVSRVINDTGIVKNLVSQHFPQFISGLISIFGAVIILFIMDWRMTLMMLIAVPLTVLVMIPLGSRMSKVSRTLQDQTATFQGEIQQTVSEIKLMKSSTAEKVELQKGNNGIFNLLKTGLKEARIFSVVGPFMYMIVMLVIVVIIAYGGIRVEEGTMSTGSLVAFLLYLFQIVFPITSFAMFFTELQKAKGATGRIMEILEEEVEEKQQGVERSIEGLPITFDKVDFSYEEGDPIIKNMSFSIASGEMIAFAGPSGGGKTTVFGLLERYYNPTNGQVLIGEESIGALSLQSWRSQLGYVSQESSMMSGTIRENLTYGLENANQVSDEQLWIVARMAYAEQFIQQLPKGLDTEVGERGTKLSGGQRQRINIARAFLRNPKLLLLDEATASLDSQSEQVVQKALHRLMEGRTTFVIAHRLATIVDADKIIFIEKGEITGKGTHQDLLENHALYRSFAEQQLT</sequence>
<feature type="transmembrane region" description="Helical" evidence="10">
    <location>
        <begin position="50"/>
        <end position="74"/>
    </location>
</feature>
<name>A0A1M7PZT6_9BACI</name>
<evidence type="ECO:0000256" key="5">
    <source>
        <dbReference type="ARBA" id="ARBA00022692"/>
    </source>
</evidence>
<dbReference type="PROSITE" id="PS50893">
    <property type="entry name" value="ABC_TRANSPORTER_2"/>
    <property type="match status" value="1"/>
</dbReference>
<keyword evidence="3" id="KW-0813">Transport</keyword>
<dbReference type="InterPro" id="IPR011527">
    <property type="entry name" value="ABC1_TM_dom"/>
</dbReference>
<dbReference type="Proteomes" id="UP000184184">
    <property type="component" value="Unassembled WGS sequence"/>
</dbReference>
<feature type="domain" description="ABC transporter" evidence="11">
    <location>
        <begin position="335"/>
        <end position="572"/>
    </location>
</feature>
<evidence type="ECO:0000256" key="9">
    <source>
        <dbReference type="ARBA" id="ARBA00023136"/>
    </source>
</evidence>
<feature type="transmembrane region" description="Helical" evidence="10">
    <location>
        <begin position="21"/>
        <end position="44"/>
    </location>
</feature>
<evidence type="ECO:0000256" key="8">
    <source>
        <dbReference type="ARBA" id="ARBA00022989"/>
    </source>
</evidence>
<keyword evidence="8 10" id="KW-1133">Transmembrane helix</keyword>
<gene>
    <name evidence="13" type="ORF">SAMN05216179_2644</name>
</gene>
<dbReference type="RefSeq" id="WP_073202316.1">
    <property type="nucleotide sequence ID" value="NZ_FRCZ01000005.1"/>
</dbReference>
<dbReference type="Pfam" id="PF00005">
    <property type="entry name" value="ABC_tran"/>
    <property type="match status" value="1"/>
</dbReference>
<dbReference type="InterPro" id="IPR003593">
    <property type="entry name" value="AAA+_ATPase"/>
</dbReference>
<organism evidence="13 14">
    <name type="scientific">Gracilibacillus kekensis</name>
    <dbReference type="NCBI Taxonomy" id="1027249"/>
    <lineage>
        <taxon>Bacteria</taxon>
        <taxon>Bacillati</taxon>
        <taxon>Bacillota</taxon>
        <taxon>Bacilli</taxon>
        <taxon>Bacillales</taxon>
        <taxon>Bacillaceae</taxon>
        <taxon>Gracilibacillus</taxon>
    </lineage>
</organism>
<dbReference type="InterPro" id="IPR036640">
    <property type="entry name" value="ABC1_TM_sf"/>
</dbReference>
<keyword evidence="5 10" id="KW-0812">Transmembrane</keyword>
<accession>A0A1M7PZT6</accession>
<comment type="similarity">
    <text evidence="2">Belongs to the ABC transporter superfamily.</text>
</comment>
<dbReference type="EMBL" id="FRCZ01000005">
    <property type="protein sequence ID" value="SHN23218.1"/>
    <property type="molecule type" value="Genomic_DNA"/>
</dbReference>
<dbReference type="FunFam" id="1.20.1560.10:FF:000011">
    <property type="entry name" value="Multidrug ABC transporter ATP-binding protein"/>
    <property type="match status" value="1"/>
</dbReference>
<feature type="domain" description="ABC transmembrane type-1" evidence="12">
    <location>
        <begin position="24"/>
        <end position="303"/>
    </location>
</feature>
<dbReference type="Gene3D" id="1.20.1560.10">
    <property type="entry name" value="ABC transporter type 1, transmembrane domain"/>
    <property type="match status" value="1"/>
</dbReference>
<dbReference type="SMART" id="SM00382">
    <property type="entry name" value="AAA"/>
    <property type="match status" value="1"/>
</dbReference>
<proteinExistence type="inferred from homology"/>
<evidence type="ECO:0000256" key="1">
    <source>
        <dbReference type="ARBA" id="ARBA00004651"/>
    </source>
</evidence>
<dbReference type="InterPro" id="IPR039421">
    <property type="entry name" value="Type_1_exporter"/>
</dbReference>
<reference evidence="13 14" key="1">
    <citation type="submission" date="2016-11" db="EMBL/GenBank/DDBJ databases">
        <authorList>
            <person name="Jaros S."/>
            <person name="Januszkiewicz K."/>
            <person name="Wedrychowicz H."/>
        </authorList>
    </citation>
    <scope>NUCLEOTIDE SEQUENCE [LARGE SCALE GENOMIC DNA]</scope>
    <source>
        <strain evidence="13 14">CGMCC 1.10681</strain>
    </source>
</reference>
<dbReference type="PANTHER" id="PTHR43394">
    <property type="entry name" value="ATP-DEPENDENT PERMEASE MDL1, MITOCHONDRIAL"/>
    <property type="match status" value="1"/>
</dbReference>
<dbReference type="FunFam" id="3.40.50.300:FF:000218">
    <property type="entry name" value="Multidrug ABC transporter ATP-binding protein"/>
    <property type="match status" value="1"/>
</dbReference>
<dbReference type="InterPro" id="IPR027417">
    <property type="entry name" value="P-loop_NTPase"/>
</dbReference>
<evidence type="ECO:0000313" key="13">
    <source>
        <dbReference type="EMBL" id="SHN23218.1"/>
    </source>
</evidence>
<dbReference type="InterPro" id="IPR017871">
    <property type="entry name" value="ABC_transporter-like_CS"/>
</dbReference>
<dbReference type="SUPFAM" id="SSF90123">
    <property type="entry name" value="ABC transporter transmembrane region"/>
    <property type="match status" value="1"/>
</dbReference>
<feature type="transmembrane region" description="Helical" evidence="10">
    <location>
        <begin position="139"/>
        <end position="156"/>
    </location>
</feature>